<gene>
    <name evidence="1" type="ORF">FSB_LOCUS948</name>
</gene>
<sequence length="159" mass="17292">MDRSSPYLSLYGGKTSIEEITRLHAPEKVSETMFTRSSATASFEAQNGGFPAPIQETGTTSELLGGRSTILRWKRLHRRLHVPPCAGEAPATFSTSQHVRSTHGHASGTRPCHVSPLCAAASVLIATSACHVSTPQRWLLYGPHSSSRPLWPRLEAKFS</sequence>
<proteinExistence type="predicted"/>
<dbReference type="AlphaFoldDB" id="A0A2N9E2C6"/>
<organism evidence="1">
    <name type="scientific">Fagus sylvatica</name>
    <name type="common">Beechnut</name>
    <dbReference type="NCBI Taxonomy" id="28930"/>
    <lineage>
        <taxon>Eukaryota</taxon>
        <taxon>Viridiplantae</taxon>
        <taxon>Streptophyta</taxon>
        <taxon>Embryophyta</taxon>
        <taxon>Tracheophyta</taxon>
        <taxon>Spermatophyta</taxon>
        <taxon>Magnoliopsida</taxon>
        <taxon>eudicotyledons</taxon>
        <taxon>Gunneridae</taxon>
        <taxon>Pentapetalae</taxon>
        <taxon>rosids</taxon>
        <taxon>fabids</taxon>
        <taxon>Fagales</taxon>
        <taxon>Fagaceae</taxon>
        <taxon>Fagus</taxon>
    </lineage>
</organism>
<accession>A0A2N9E2C6</accession>
<name>A0A2N9E2C6_FAGSY</name>
<evidence type="ECO:0000313" key="1">
    <source>
        <dbReference type="EMBL" id="SPC73066.1"/>
    </source>
</evidence>
<protein>
    <submittedName>
        <fullName evidence="1">Uncharacterized protein</fullName>
    </submittedName>
</protein>
<reference evidence="1" key="1">
    <citation type="submission" date="2018-02" db="EMBL/GenBank/DDBJ databases">
        <authorList>
            <person name="Cohen D.B."/>
            <person name="Kent A.D."/>
        </authorList>
    </citation>
    <scope>NUCLEOTIDE SEQUENCE</scope>
</reference>
<dbReference type="EMBL" id="OIVN01000039">
    <property type="protein sequence ID" value="SPC73066.1"/>
    <property type="molecule type" value="Genomic_DNA"/>
</dbReference>